<dbReference type="EMBL" id="JASCZI010031445">
    <property type="protein sequence ID" value="MED6126780.1"/>
    <property type="molecule type" value="Genomic_DNA"/>
</dbReference>
<organism evidence="2 3">
    <name type="scientific">Stylosanthes scabra</name>
    <dbReference type="NCBI Taxonomy" id="79078"/>
    <lineage>
        <taxon>Eukaryota</taxon>
        <taxon>Viridiplantae</taxon>
        <taxon>Streptophyta</taxon>
        <taxon>Embryophyta</taxon>
        <taxon>Tracheophyta</taxon>
        <taxon>Spermatophyta</taxon>
        <taxon>Magnoliopsida</taxon>
        <taxon>eudicotyledons</taxon>
        <taxon>Gunneridae</taxon>
        <taxon>Pentapetalae</taxon>
        <taxon>rosids</taxon>
        <taxon>fabids</taxon>
        <taxon>Fabales</taxon>
        <taxon>Fabaceae</taxon>
        <taxon>Papilionoideae</taxon>
        <taxon>50 kb inversion clade</taxon>
        <taxon>dalbergioids sensu lato</taxon>
        <taxon>Dalbergieae</taxon>
        <taxon>Pterocarpus clade</taxon>
        <taxon>Stylosanthes</taxon>
    </lineage>
</organism>
<feature type="region of interest" description="Disordered" evidence="1">
    <location>
        <begin position="1"/>
        <end position="62"/>
    </location>
</feature>
<name>A0ABU6RS34_9FABA</name>
<keyword evidence="3" id="KW-1185">Reference proteome</keyword>
<evidence type="ECO:0000256" key="1">
    <source>
        <dbReference type="SAM" id="MobiDB-lite"/>
    </source>
</evidence>
<gene>
    <name evidence="2" type="ORF">PIB30_081835</name>
</gene>
<accession>A0ABU6RS34</accession>
<proteinExistence type="predicted"/>
<dbReference type="Proteomes" id="UP001341840">
    <property type="component" value="Unassembled WGS sequence"/>
</dbReference>
<protein>
    <submittedName>
        <fullName evidence="2">Uncharacterized protein</fullName>
    </submittedName>
</protein>
<sequence>MDETEAVNHRSRRQKKKLRQPQDRRVARESGALSGMRQAATAEGRQRHRRMEDDRRRNNAAAVQVEDAFQEWRWERVNRRRQRLDLNLEGWGPP</sequence>
<evidence type="ECO:0000313" key="2">
    <source>
        <dbReference type="EMBL" id="MED6126780.1"/>
    </source>
</evidence>
<evidence type="ECO:0000313" key="3">
    <source>
        <dbReference type="Proteomes" id="UP001341840"/>
    </source>
</evidence>
<reference evidence="2 3" key="1">
    <citation type="journal article" date="2023" name="Plants (Basel)">
        <title>Bridging the Gap: Combining Genomics and Transcriptomics Approaches to Understand Stylosanthes scabra, an Orphan Legume from the Brazilian Caatinga.</title>
        <authorList>
            <person name="Ferreira-Neto J.R.C."/>
            <person name="da Silva M.D."/>
            <person name="Binneck E."/>
            <person name="de Melo N.F."/>
            <person name="da Silva R.H."/>
            <person name="de Melo A.L.T.M."/>
            <person name="Pandolfi V."/>
            <person name="Bustamante F.O."/>
            <person name="Brasileiro-Vidal A.C."/>
            <person name="Benko-Iseppon A.M."/>
        </authorList>
    </citation>
    <scope>NUCLEOTIDE SEQUENCE [LARGE SCALE GENOMIC DNA]</scope>
    <source>
        <tissue evidence="2">Leaves</tissue>
    </source>
</reference>
<feature type="compositionally biased region" description="Basic residues" evidence="1">
    <location>
        <begin position="9"/>
        <end position="19"/>
    </location>
</feature>
<comment type="caution">
    <text evidence="2">The sequence shown here is derived from an EMBL/GenBank/DDBJ whole genome shotgun (WGS) entry which is preliminary data.</text>
</comment>